<sequence length="694" mass="75203">MGVSHDEPREPLTPKAQAQAEEEKQPEEQEEPNNKPPRMRQRCRLLRLLPQSSCPHSRRQKENAIDDFINAPATSSSSSTPPVNNTYPPPFAPVEHIQKPSEAYLSPYRPSSSPSTPFSTSSETIHECCAPRPAPPPRTRAVMGLSKSQRIGILLGIDSVFFLIELIVGYAVHSLALVADSFHMLNDVLSLCVGLWAVRVANTGSSKMYTYGWQRAETLGALVNGVFLVALCLSIFLEAIQRFVEPQVVTNPKLVLIVGCLGLASNILGLLLFNEHGHSHGGGDSHDDPVKSAEEGHGHVHADEETAAVADESGNIADVLPQVRIAGYQGSDRKNFTKSDEDNTTISATSSRTQQRKSINGEVHGRHRRRTSGSLGRGFGSVDNIHVHPASFRQEIIQAARLEEQSDESTEEEEALLDDNESPNERSKIFADGHKSSSSKGYGSMGKRHSMDYNHASHNHNQAKDDHAGHGHGGHGHSHGDLNMRGVFLHVLGDALGNIGVIGSALIIWLTTFPGRYYFDPGISLVITLIILYSAIPLCKAASRILLQAVPVGMSIDEITADIESLPRVVEAHHLHVWQLSDTKLVASLHVKVDCDVQGTGSASYMHLAREIRSCLHGYGIHSSTIQPEFYTGNNPDVPADTSDDANHQDPGQSATGSKAASVNSEGRTCLLECGDSCANNKQCCPTDGKNGKK</sequence>
<dbReference type="PANTHER" id="PTHR45820">
    <property type="entry name" value="FI23527P1"/>
    <property type="match status" value="1"/>
</dbReference>
<name>A0A0D1YWF2_9EURO</name>
<dbReference type="GO" id="GO:0016020">
    <property type="term" value="C:membrane"/>
    <property type="evidence" value="ECO:0007669"/>
    <property type="project" value="UniProtKB-SubCell"/>
</dbReference>
<feature type="compositionally biased region" description="Polar residues" evidence="8">
    <location>
        <begin position="344"/>
        <end position="358"/>
    </location>
</feature>
<dbReference type="InterPro" id="IPR002524">
    <property type="entry name" value="Cation_efflux"/>
</dbReference>
<dbReference type="PANTHER" id="PTHR45820:SF4">
    <property type="entry name" value="ZINC TRANSPORTER 63C, ISOFORM F"/>
    <property type="match status" value="1"/>
</dbReference>
<proteinExistence type="inferred from homology"/>
<feature type="domain" description="Cation efflux protein transmembrane" evidence="10">
    <location>
        <begin position="473"/>
        <end position="547"/>
    </location>
</feature>
<feature type="compositionally biased region" description="Basic and acidic residues" evidence="8">
    <location>
        <begin position="1"/>
        <end position="12"/>
    </location>
</feature>
<feature type="region of interest" description="Disordered" evidence="8">
    <location>
        <begin position="403"/>
        <end position="478"/>
    </location>
</feature>
<evidence type="ECO:0000256" key="6">
    <source>
        <dbReference type="ARBA" id="ARBA00022989"/>
    </source>
</evidence>
<dbReference type="Proteomes" id="UP000053599">
    <property type="component" value="Unassembled WGS sequence"/>
</dbReference>
<gene>
    <name evidence="12" type="ORF">PV11_01531</name>
</gene>
<feature type="compositionally biased region" description="Basic and acidic residues" evidence="8">
    <location>
        <begin position="331"/>
        <end position="341"/>
    </location>
</feature>
<feature type="transmembrane region" description="Helical" evidence="9">
    <location>
        <begin position="151"/>
        <end position="172"/>
    </location>
</feature>
<feature type="region of interest" description="Disordered" evidence="8">
    <location>
        <begin position="281"/>
        <end position="300"/>
    </location>
</feature>
<evidence type="ECO:0000256" key="1">
    <source>
        <dbReference type="ARBA" id="ARBA00004141"/>
    </source>
</evidence>
<comment type="subcellular location">
    <subcellularLocation>
        <location evidence="1">Membrane</location>
        <topology evidence="1">Multi-pass membrane protein</topology>
    </subcellularLocation>
</comment>
<protein>
    <recommendedName>
        <fullName evidence="14">Cation diffusion facilitator family transporter</fullName>
    </recommendedName>
</protein>
<dbReference type="EMBL" id="KN846951">
    <property type="protein sequence ID" value="KIV85879.1"/>
    <property type="molecule type" value="Genomic_DNA"/>
</dbReference>
<evidence type="ECO:0000256" key="7">
    <source>
        <dbReference type="ARBA" id="ARBA00023136"/>
    </source>
</evidence>
<feature type="region of interest" description="Disordered" evidence="8">
    <location>
        <begin position="630"/>
        <end position="663"/>
    </location>
</feature>
<dbReference type="InterPro" id="IPR036837">
    <property type="entry name" value="Cation_efflux_CTD_sf"/>
</dbReference>
<dbReference type="Pfam" id="PF01545">
    <property type="entry name" value="Cation_efflux"/>
    <property type="match status" value="2"/>
</dbReference>
<feature type="compositionally biased region" description="Basic and acidic residues" evidence="8">
    <location>
        <begin position="423"/>
        <end position="435"/>
    </location>
</feature>
<keyword evidence="6 9" id="KW-1133">Transmembrane helix</keyword>
<feature type="compositionally biased region" description="Low complexity" evidence="8">
    <location>
        <begin position="106"/>
        <end position="123"/>
    </location>
</feature>
<evidence type="ECO:0000313" key="12">
    <source>
        <dbReference type="EMBL" id="KIV85879.1"/>
    </source>
</evidence>
<keyword evidence="7 9" id="KW-0472">Membrane</keyword>
<dbReference type="InterPro" id="IPR027469">
    <property type="entry name" value="Cation_efflux_TMD_sf"/>
</dbReference>
<dbReference type="FunFam" id="1.20.1510.10:FF:000021">
    <property type="entry name" value="Solute carrier family 30 (Zinc transporter), member 1"/>
    <property type="match status" value="1"/>
</dbReference>
<dbReference type="InterPro" id="IPR058533">
    <property type="entry name" value="Cation_efflux_TM"/>
</dbReference>
<evidence type="ECO:0000259" key="11">
    <source>
        <dbReference type="Pfam" id="PF16916"/>
    </source>
</evidence>
<dbReference type="InterPro" id="IPR027470">
    <property type="entry name" value="Cation_efflux_CTD"/>
</dbReference>
<keyword evidence="3" id="KW-0813">Transport</keyword>
<feature type="domain" description="Cation efflux protein transmembrane" evidence="10">
    <location>
        <begin position="155"/>
        <end position="287"/>
    </location>
</feature>
<evidence type="ECO:0008006" key="14">
    <source>
        <dbReference type="Google" id="ProtNLM"/>
    </source>
</evidence>
<dbReference type="HOGENOM" id="CLU_013430_4_2_1"/>
<keyword evidence="4 9" id="KW-0812">Transmembrane</keyword>
<dbReference type="OrthoDB" id="9944568at2759"/>
<feature type="domain" description="Cation efflux protein cytoplasmic" evidence="11">
    <location>
        <begin position="554"/>
        <end position="629"/>
    </location>
</feature>
<evidence type="ECO:0000256" key="4">
    <source>
        <dbReference type="ARBA" id="ARBA00022692"/>
    </source>
</evidence>
<feature type="compositionally biased region" description="Polar residues" evidence="8">
    <location>
        <begin position="650"/>
        <end position="663"/>
    </location>
</feature>
<feature type="transmembrane region" description="Helical" evidence="9">
    <location>
        <begin position="184"/>
        <end position="201"/>
    </location>
</feature>
<evidence type="ECO:0000256" key="2">
    <source>
        <dbReference type="ARBA" id="ARBA00008873"/>
    </source>
</evidence>
<keyword evidence="5" id="KW-0862">Zinc</keyword>
<dbReference type="STRING" id="1016849.A0A0D1YWF2"/>
<dbReference type="GO" id="GO:0005385">
    <property type="term" value="F:zinc ion transmembrane transporter activity"/>
    <property type="evidence" value="ECO:0007669"/>
    <property type="project" value="TreeGrafter"/>
</dbReference>
<evidence type="ECO:0000256" key="3">
    <source>
        <dbReference type="ARBA" id="ARBA00022448"/>
    </source>
</evidence>
<feature type="transmembrane region" description="Helical" evidence="9">
    <location>
        <begin position="253"/>
        <end position="273"/>
    </location>
</feature>
<feature type="compositionally biased region" description="Acidic residues" evidence="8">
    <location>
        <begin position="405"/>
        <end position="422"/>
    </location>
</feature>
<comment type="similarity">
    <text evidence="2">Belongs to the cation diffusion facilitator (CDF) transporter (TC 2.A.4) family. SLC30A subfamily.</text>
</comment>
<dbReference type="SUPFAM" id="SSF161111">
    <property type="entry name" value="Cation efflux protein transmembrane domain-like"/>
    <property type="match status" value="1"/>
</dbReference>
<feature type="compositionally biased region" description="Low complexity" evidence="8">
    <location>
        <begin position="70"/>
        <end position="86"/>
    </location>
</feature>
<dbReference type="Pfam" id="PF16916">
    <property type="entry name" value="ZT_dimer"/>
    <property type="match status" value="1"/>
</dbReference>
<feature type="region of interest" description="Disordered" evidence="8">
    <location>
        <begin position="331"/>
        <end position="382"/>
    </location>
</feature>
<reference evidence="12 13" key="1">
    <citation type="submission" date="2015-01" db="EMBL/GenBank/DDBJ databases">
        <title>The Genome Sequence of Exophiala sideris CBS121828.</title>
        <authorList>
            <consortium name="The Broad Institute Genomics Platform"/>
            <person name="Cuomo C."/>
            <person name="de Hoog S."/>
            <person name="Gorbushina A."/>
            <person name="Stielow B."/>
            <person name="Teixiera M."/>
            <person name="Abouelleil A."/>
            <person name="Chapman S.B."/>
            <person name="Priest M."/>
            <person name="Young S.K."/>
            <person name="Wortman J."/>
            <person name="Nusbaum C."/>
            <person name="Birren B."/>
        </authorList>
    </citation>
    <scope>NUCLEOTIDE SEQUENCE [LARGE SCALE GENOMIC DNA]</scope>
    <source>
        <strain evidence="12 13">CBS 121828</strain>
    </source>
</reference>
<evidence type="ECO:0000256" key="5">
    <source>
        <dbReference type="ARBA" id="ARBA00022833"/>
    </source>
</evidence>
<feature type="compositionally biased region" description="Low complexity" evidence="8">
    <location>
        <begin position="46"/>
        <end position="55"/>
    </location>
</feature>
<dbReference type="Gene3D" id="1.20.1510.10">
    <property type="entry name" value="Cation efflux protein transmembrane domain"/>
    <property type="match status" value="2"/>
</dbReference>
<evidence type="ECO:0000256" key="8">
    <source>
        <dbReference type="SAM" id="MobiDB-lite"/>
    </source>
</evidence>
<dbReference type="NCBIfam" id="TIGR01297">
    <property type="entry name" value="CDF"/>
    <property type="match status" value="2"/>
</dbReference>
<organism evidence="12 13">
    <name type="scientific">Exophiala sideris</name>
    <dbReference type="NCBI Taxonomy" id="1016849"/>
    <lineage>
        <taxon>Eukaryota</taxon>
        <taxon>Fungi</taxon>
        <taxon>Dikarya</taxon>
        <taxon>Ascomycota</taxon>
        <taxon>Pezizomycotina</taxon>
        <taxon>Eurotiomycetes</taxon>
        <taxon>Chaetothyriomycetidae</taxon>
        <taxon>Chaetothyriales</taxon>
        <taxon>Herpotrichiellaceae</taxon>
        <taxon>Exophiala</taxon>
    </lineage>
</organism>
<feature type="transmembrane region" description="Helical" evidence="9">
    <location>
        <begin position="487"/>
        <end position="511"/>
    </location>
</feature>
<feature type="transmembrane region" description="Helical" evidence="9">
    <location>
        <begin position="517"/>
        <end position="536"/>
    </location>
</feature>
<feature type="region of interest" description="Disordered" evidence="8">
    <location>
        <begin position="1"/>
        <end position="133"/>
    </location>
</feature>
<feature type="transmembrane region" description="Helical" evidence="9">
    <location>
        <begin position="221"/>
        <end position="241"/>
    </location>
</feature>
<dbReference type="SUPFAM" id="SSF160240">
    <property type="entry name" value="Cation efflux protein cytoplasmic domain-like"/>
    <property type="match status" value="1"/>
</dbReference>
<dbReference type="FunFam" id="1.20.1510.10:FF:000026">
    <property type="entry name" value="Zinc/cadmium resistance protein-like protein"/>
    <property type="match status" value="1"/>
</dbReference>
<evidence type="ECO:0000313" key="13">
    <source>
        <dbReference type="Proteomes" id="UP000053599"/>
    </source>
</evidence>
<evidence type="ECO:0000259" key="10">
    <source>
        <dbReference type="Pfam" id="PF01545"/>
    </source>
</evidence>
<evidence type="ECO:0000256" key="9">
    <source>
        <dbReference type="SAM" id="Phobius"/>
    </source>
</evidence>
<dbReference type="AlphaFoldDB" id="A0A0D1YWF2"/>
<dbReference type="GO" id="GO:0006882">
    <property type="term" value="P:intracellular zinc ion homeostasis"/>
    <property type="evidence" value="ECO:0007669"/>
    <property type="project" value="TreeGrafter"/>
</dbReference>
<accession>A0A0D1YWF2</accession>